<feature type="chain" id="PRO_5016802215" evidence="2">
    <location>
        <begin position="20"/>
        <end position="552"/>
    </location>
</feature>
<evidence type="ECO:0000256" key="1">
    <source>
        <dbReference type="ARBA" id="ARBA00022729"/>
    </source>
</evidence>
<organism evidence="4 5">
    <name type="scientific">Marinirhabdus gelatinilytica</name>
    <dbReference type="NCBI Taxonomy" id="1703343"/>
    <lineage>
        <taxon>Bacteria</taxon>
        <taxon>Pseudomonadati</taxon>
        <taxon>Bacteroidota</taxon>
        <taxon>Flavobacteriia</taxon>
        <taxon>Flavobacteriales</taxon>
        <taxon>Flavobacteriaceae</taxon>
    </lineage>
</organism>
<evidence type="ECO:0000256" key="2">
    <source>
        <dbReference type="SAM" id="SignalP"/>
    </source>
</evidence>
<feature type="signal peptide" evidence="2">
    <location>
        <begin position="1"/>
        <end position="19"/>
    </location>
</feature>
<dbReference type="NCBIfam" id="TIGR04183">
    <property type="entry name" value="Por_Secre_tail"/>
    <property type="match status" value="1"/>
</dbReference>
<dbReference type="RefSeq" id="WP_115124406.1">
    <property type="nucleotide sequence ID" value="NZ_QRAO01000005.1"/>
</dbReference>
<dbReference type="InterPro" id="IPR026444">
    <property type="entry name" value="Secre_tail"/>
</dbReference>
<proteinExistence type="predicted"/>
<gene>
    <name evidence="4" type="ORF">C8D94_10585</name>
</gene>
<dbReference type="EMBL" id="QRAO01000005">
    <property type="protein sequence ID" value="RDK84240.1"/>
    <property type="molecule type" value="Genomic_DNA"/>
</dbReference>
<dbReference type="InterPro" id="IPR043504">
    <property type="entry name" value="Peptidase_S1_PA_chymotrypsin"/>
</dbReference>
<dbReference type="InterPro" id="IPR009003">
    <property type="entry name" value="Peptidase_S1_PA"/>
</dbReference>
<accession>A0A370Q869</accession>
<sequence length="552" mass="60842">MKQLLLFFCMFLSAFSLLAQVGGTELPTSWTRDVDTNFKPIVLPPIDFSRIAQEDSINDFNKSLPWRYGIEQGISVNIKDRGELVVLDNGDKIWRIAFTSQGAVNLSVNFSKFVLPVGSRLQLYNGANSDVSTVYTHLHNRSNQRAGTWFLEGDEIWIEYFEPVTTASDFKLEIESIIHGYRMGQVSQLVYGNRDLNDAGECNYDVNCEVGQDFDGIKNTVKKAVALLNLGNGYLCSSVLLNNVERDKTPYLLTANHCLDNSNTDLWSARFNWISPAPICGTGEETMGVENNFTLSGAEVKANNPLSDFALVEFYNGIPDSWDVAFAGWDNTDTNPGFGVGIHHPNGDIMKICRDNSGAVKENAQGVEVWLIGGGSAGTGNGWELGTTESGSSGSPLFNENGYIIGQLYGGQSFCDGTSNNGEFDIYGRFAVSWDAGNSESQRLKDWLDPQQTGQTQIETLSNILSIPENEFIGDLQIYPNPVSSLITVMNSKYPNLTYGLYDVVGKQMQQGTLHNTSNTISVENLADGVYFLHLVNQDDSNAITKKIVVRK</sequence>
<evidence type="ECO:0000313" key="5">
    <source>
        <dbReference type="Proteomes" id="UP000255317"/>
    </source>
</evidence>
<protein>
    <submittedName>
        <fullName evidence="4">Putative secreted protein (Por secretion system target)</fullName>
    </submittedName>
</protein>
<keyword evidence="1 2" id="KW-0732">Signal</keyword>
<dbReference type="PANTHER" id="PTHR36234:SF5">
    <property type="entry name" value="LYSYL ENDOPEPTIDASE"/>
    <property type="match status" value="1"/>
</dbReference>
<evidence type="ECO:0000313" key="4">
    <source>
        <dbReference type="EMBL" id="RDK84240.1"/>
    </source>
</evidence>
<dbReference type="Proteomes" id="UP000255317">
    <property type="component" value="Unassembled WGS sequence"/>
</dbReference>
<dbReference type="AlphaFoldDB" id="A0A370Q869"/>
<name>A0A370Q869_9FLAO</name>
<dbReference type="SUPFAM" id="SSF50494">
    <property type="entry name" value="Trypsin-like serine proteases"/>
    <property type="match status" value="1"/>
</dbReference>
<reference evidence="4 5" key="1">
    <citation type="submission" date="2018-07" db="EMBL/GenBank/DDBJ databases">
        <title>Genomic Encyclopedia of Type Strains, Phase IV (KMG-IV): sequencing the most valuable type-strain genomes for metagenomic binning, comparative biology and taxonomic classification.</title>
        <authorList>
            <person name="Goeker M."/>
        </authorList>
    </citation>
    <scope>NUCLEOTIDE SEQUENCE [LARGE SCALE GENOMIC DNA]</scope>
    <source>
        <strain evidence="4 5">DSM 101478</strain>
    </source>
</reference>
<feature type="domain" description="Secretion system C-terminal sorting" evidence="3">
    <location>
        <begin position="478"/>
        <end position="550"/>
    </location>
</feature>
<dbReference type="OrthoDB" id="9342482at2"/>
<comment type="caution">
    <text evidence="4">The sequence shown here is derived from an EMBL/GenBank/DDBJ whole genome shotgun (WGS) entry which is preliminary data.</text>
</comment>
<dbReference type="Gene3D" id="2.40.10.10">
    <property type="entry name" value="Trypsin-like serine proteases"/>
    <property type="match status" value="2"/>
</dbReference>
<dbReference type="PANTHER" id="PTHR36234">
    <property type="entry name" value="LYSYL ENDOPEPTIDASE"/>
    <property type="match status" value="1"/>
</dbReference>
<evidence type="ECO:0000259" key="3">
    <source>
        <dbReference type="Pfam" id="PF18962"/>
    </source>
</evidence>
<dbReference type="Pfam" id="PF18962">
    <property type="entry name" value="Por_Secre_tail"/>
    <property type="match status" value="1"/>
</dbReference>
<keyword evidence="5" id="KW-1185">Reference proteome</keyword>